<evidence type="ECO:0000313" key="5">
    <source>
        <dbReference type="EMBL" id="SPF29630.1"/>
    </source>
</evidence>
<name>A0A2R8AC54_9RHOB</name>
<dbReference type="Proteomes" id="UP000244932">
    <property type="component" value="Unassembled WGS sequence"/>
</dbReference>
<evidence type="ECO:0000256" key="3">
    <source>
        <dbReference type="ARBA" id="ARBA00038502"/>
    </source>
</evidence>
<dbReference type="Pfam" id="PF13302">
    <property type="entry name" value="Acetyltransf_3"/>
    <property type="match status" value="1"/>
</dbReference>
<reference evidence="5 6" key="1">
    <citation type="submission" date="2018-03" db="EMBL/GenBank/DDBJ databases">
        <authorList>
            <person name="Keele B.F."/>
        </authorList>
    </citation>
    <scope>NUCLEOTIDE SEQUENCE [LARGE SCALE GENOMIC DNA]</scope>
    <source>
        <strain evidence="5 6">CeCT 8812</strain>
    </source>
</reference>
<protein>
    <recommendedName>
        <fullName evidence="4">N-acetyltransferase domain-containing protein</fullName>
    </recommendedName>
</protein>
<dbReference type="PROSITE" id="PS51186">
    <property type="entry name" value="GNAT"/>
    <property type="match status" value="1"/>
</dbReference>
<keyword evidence="6" id="KW-1185">Reference proteome</keyword>
<dbReference type="RefSeq" id="WP_108782309.1">
    <property type="nucleotide sequence ID" value="NZ_OMKW01000002.1"/>
</dbReference>
<dbReference type="GO" id="GO:0016747">
    <property type="term" value="F:acyltransferase activity, transferring groups other than amino-acyl groups"/>
    <property type="evidence" value="ECO:0007669"/>
    <property type="project" value="InterPro"/>
</dbReference>
<keyword evidence="1" id="KW-0808">Transferase</keyword>
<dbReference type="SUPFAM" id="SSF55729">
    <property type="entry name" value="Acyl-CoA N-acyltransferases (Nat)"/>
    <property type="match status" value="1"/>
</dbReference>
<dbReference type="PANTHER" id="PTHR43792">
    <property type="entry name" value="GNAT FAMILY, PUTATIVE (AFU_ORTHOLOGUE AFUA_3G00765)-RELATED-RELATED"/>
    <property type="match status" value="1"/>
</dbReference>
<dbReference type="InterPro" id="IPR016181">
    <property type="entry name" value="Acyl_CoA_acyltransferase"/>
</dbReference>
<dbReference type="InterPro" id="IPR051531">
    <property type="entry name" value="N-acetyltransferase"/>
</dbReference>
<dbReference type="OrthoDB" id="9804153at2"/>
<evidence type="ECO:0000259" key="4">
    <source>
        <dbReference type="PROSITE" id="PS51186"/>
    </source>
</evidence>
<feature type="domain" description="N-acetyltransferase" evidence="4">
    <location>
        <begin position="11"/>
        <end position="166"/>
    </location>
</feature>
<accession>A0A2R8AC54</accession>
<dbReference type="InterPro" id="IPR000182">
    <property type="entry name" value="GNAT_dom"/>
</dbReference>
<keyword evidence="2" id="KW-0012">Acyltransferase</keyword>
<proteinExistence type="inferred from homology"/>
<sequence>MLPPMIETERLTLRPLRAADAGPISLYAGDIRVAGSVARIPHPYPPGAAEAYIARALRADGDEMIWAMDATCSDGADMLGFVALRKDGSVGYWVGPPFWNLGYAREALAGVVGYALDNGYARLTGEVFQTNERSAQVLIACGFRYTGEGSTFALVQNAVVPTWTYELLAGQE</sequence>
<dbReference type="Gene3D" id="3.40.630.30">
    <property type="match status" value="1"/>
</dbReference>
<evidence type="ECO:0000313" key="6">
    <source>
        <dbReference type="Proteomes" id="UP000244932"/>
    </source>
</evidence>
<dbReference type="EMBL" id="OMKW01000002">
    <property type="protein sequence ID" value="SPF29630.1"/>
    <property type="molecule type" value="Genomic_DNA"/>
</dbReference>
<dbReference type="PANTHER" id="PTHR43792:SF8">
    <property type="entry name" value="[RIBOSOMAL PROTEIN US5]-ALANINE N-ACETYLTRANSFERASE"/>
    <property type="match status" value="1"/>
</dbReference>
<organism evidence="5 6">
    <name type="scientific">Pontivivens insulae</name>
    <dbReference type="NCBI Taxonomy" id="1639689"/>
    <lineage>
        <taxon>Bacteria</taxon>
        <taxon>Pseudomonadati</taxon>
        <taxon>Pseudomonadota</taxon>
        <taxon>Alphaproteobacteria</taxon>
        <taxon>Rhodobacterales</taxon>
        <taxon>Paracoccaceae</taxon>
        <taxon>Pontivivens</taxon>
    </lineage>
</organism>
<gene>
    <name evidence="5" type="ORF">POI8812_01943</name>
</gene>
<comment type="similarity">
    <text evidence="3">Belongs to the acetyltransferase family. RimJ subfamily.</text>
</comment>
<evidence type="ECO:0000256" key="1">
    <source>
        <dbReference type="ARBA" id="ARBA00022679"/>
    </source>
</evidence>
<dbReference type="AlphaFoldDB" id="A0A2R8AC54"/>
<evidence type="ECO:0000256" key="2">
    <source>
        <dbReference type="ARBA" id="ARBA00023315"/>
    </source>
</evidence>